<evidence type="ECO:0000313" key="6">
    <source>
        <dbReference type="EMBL" id="MBB3986977.1"/>
    </source>
</evidence>
<dbReference type="PROSITE" id="PS50931">
    <property type="entry name" value="HTH_LYSR"/>
    <property type="match status" value="1"/>
</dbReference>
<dbReference type="GO" id="GO:0043565">
    <property type="term" value="F:sequence-specific DNA binding"/>
    <property type="evidence" value="ECO:0007669"/>
    <property type="project" value="TreeGrafter"/>
</dbReference>
<dbReference type="EMBL" id="JACIEJ010000008">
    <property type="protein sequence ID" value="MBB3986977.1"/>
    <property type="molecule type" value="Genomic_DNA"/>
</dbReference>
<dbReference type="Gene3D" id="3.40.190.290">
    <property type="match status" value="1"/>
</dbReference>
<comment type="similarity">
    <text evidence="1">Belongs to the LysR transcriptional regulatory family.</text>
</comment>
<comment type="caution">
    <text evidence="6">The sequence shown here is derived from an EMBL/GenBank/DDBJ whole genome shotgun (WGS) entry which is preliminary data.</text>
</comment>
<dbReference type="InterPro" id="IPR005119">
    <property type="entry name" value="LysR_subst-bd"/>
</dbReference>
<keyword evidence="7" id="KW-1185">Reference proteome</keyword>
<dbReference type="Proteomes" id="UP000541426">
    <property type="component" value="Unassembled WGS sequence"/>
</dbReference>
<dbReference type="InterPro" id="IPR036388">
    <property type="entry name" value="WH-like_DNA-bd_sf"/>
</dbReference>
<reference evidence="6 7" key="1">
    <citation type="submission" date="2020-08" db="EMBL/GenBank/DDBJ databases">
        <title>Genomic Encyclopedia of Type Strains, Phase IV (KMG-IV): sequencing the most valuable type-strain genomes for metagenomic binning, comparative biology and taxonomic classification.</title>
        <authorList>
            <person name="Goeker M."/>
        </authorList>
    </citation>
    <scope>NUCLEOTIDE SEQUENCE [LARGE SCALE GENOMIC DNA]</scope>
    <source>
        <strain evidence="6 7">DSM 102235</strain>
    </source>
</reference>
<dbReference type="Pfam" id="PF00126">
    <property type="entry name" value="HTH_1"/>
    <property type="match status" value="1"/>
</dbReference>
<gene>
    <name evidence="6" type="ORF">GGQ68_003321</name>
</gene>
<dbReference type="InterPro" id="IPR058163">
    <property type="entry name" value="LysR-type_TF_proteobact-type"/>
</dbReference>
<dbReference type="GO" id="GO:0003700">
    <property type="term" value="F:DNA-binding transcription factor activity"/>
    <property type="evidence" value="ECO:0007669"/>
    <property type="project" value="InterPro"/>
</dbReference>
<protein>
    <submittedName>
        <fullName evidence="6">DNA-binding transcriptional LysR family regulator</fullName>
    </submittedName>
</protein>
<dbReference type="PANTHER" id="PTHR30537:SF3">
    <property type="entry name" value="TRANSCRIPTIONAL REGULATORY PROTEIN"/>
    <property type="match status" value="1"/>
</dbReference>
<sequence>MNETPSLDDLALFQRVAEHGNLTAAAREAGVPLPTASRRMTRLEAQTGRILFLRGKAGYALSAEGRALAAETAGLTTLQRRLSRHLDSTPGPRRVRITAGVWTARCLAQRLPPQPTPTWLPEFIPSNTHLDLARREADIGIRNRPPDHPWLARQRTRQVSYAVYGLPDAPSGFVTLPGEPLPPSQAWVHAHHGDAIATTATDPRLCLDLTLAGLGRMVLPDFTAATEPRLIRLSPVIDALTHDEWLVSHHEARHDPPIRLALDALMQVLT</sequence>
<name>A0A7W6DQ96_9RHOB</name>
<dbReference type="GO" id="GO:0006351">
    <property type="term" value="P:DNA-templated transcription"/>
    <property type="evidence" value="ECO:0007669"/>
    <property type="project" value="TreeGrafter"/>
</dbReference>
<evidence type="ECO:0000259" key="5">
    <source>
        <dbReference type="PROSITE" id="PS50931"/>
    </source>
</evidence>
<dbReference type="SUPFAM" id="SSF46785">
    <property type="entry name" value="Winged helix' DNA-binding domain"/>
    <property type="match status" value="1"/>
</dbReference>
<dbReference type="Pfam" id="PF03466">
    <property type="entry name" value="LysR_substrate"/>
    <property type="match status" value="1"/>
</dbReference>
<dbReference type="SUPFAM" id="SSF53850">
    <property type="entry name" value="Periplasmic binding protein-like II"/>
    <property type="match status" value="1"/>
</dbReference>
<evidence type="ECO:0000256" key="3">
    <source>
        <dbReference type="ARBA" id="ARBA00023125"/>
    </source>
</evidence>
<accession>A0A7W6DQ96</accession>
<keyword evidence="3 6" id="KW-0238">DNA-binding</keyword>
<evidence type="ECO:0000256" key="1">
    <source>
        <dbReference type="ARBA" id="ARBA00009437"/>
    </source>
</evidence>
<feature type="domain" description="HTH lysR-type" evidence="5">
    <location>
        <begin position="5"/>
        <end position="62"/>
    </location>
</feature>
<keyword evidence="4" id="KW-0804">Transcription</keyword>
<organism evidence="6 7">
    <name type="scientific">Sagittula marina</name>
    <dbReference type="NCBI Taxonomy" id="943940"/>
    <lineage>
        <taxon>Bacteria</taxon>
        <taxon>Pseudomonadati</taxon>
        <taxon>Pseudomonadota</taxon>
        <taxon>Alphaproteobacteria</taxon>
        <taxon>Rhodobacterales</taxon>
        <taxon>Roseobacteraceae</taxon>
        <taxon>Sagittula</taxon>
    </lineage>
</organism>
<dbReference type="InterPro" id="IPR036390">
    <property type="entry name" value="WH_DNA-bd_sf"/>
</dbReference>
<dbReference type="RefSeq" id="WP_183967768.1">
    <property type="nucleotide sequence ID" value="NZ_BAABBZ010000019.1"/>
</dbReference>
<evidence type="ECO:0000256" key="2">
    <source>
        <dbReference type="ARBA" id="ARBA00023015"/>
    </source>
</evidence>
<keyword evidence="2" id="KW-0805">Transcription regulation</keyword>
<dbReference type="PANTHER" id="PTHR30537">
    <property type="entry name" value="HTH-TYPE TRANSCRIPTIONAL REGULATOR"/>
    <property type="match status" value="1"/>
</dbReference>
<dbReference type="Gene3D" id="1.10.10.10">
    <property type="entry name" value="Winged helix-like DNA-binding domain superfamily/Winged helix DNA-binding domain"/>
    <property type="match status" value="1"/>
</dbReference>
<dbReference type="AlphaFoldDB" id="A0A7W6DQ96"/>
<evidence type="ECO:0000313" key="7">
    <source>
        <dbReference type="Proteomes" id="UP000541426"/>
    </source>
</evidence>
<proteinExistence type="inferred from homology"/>
<dbReference type="InterPro" id="IPR000847">
    <property type="entry name" value="LysR_HTH_N"/>
</dbReference>
<evidence type="ECO:0000256" key="4">
    <source>
        <dbReference type="ARBA" id="ARBA00023163"/>
    </source>
</evidence>